<dbReference type="RefSeq" id="WP_190618245.1">
    <property type="nucleotide sequence ID" value="NZ_CP061538.1"/>
</dbReference>
<protein>
    <recommendedName>
        <fullName evidence="3">Terminase</fullName>
    </recommendedName>
</protein>
<accession>A0A7H2BLW0</accession>
<name>A0A7H2BLW0_9MICC</name>
<evidence type="ECO:0000313" key="1">
    <source>
        <dbReference type="EMBL" id="QNV40656.1"/>
    </source>
</evidence>
<keyword evidence="2" id="KW-1185">Reference proteome</keyword>
<dbReference type="Gene3D" id="3.40.50.300">
    <property type="entry name" value="P-loop containing nucleotide triphosphate hydrolases"/>
    <property type="match status" value="1"/>
</dbReference>
<evidence type="ECO:0000313" key="2">
    <source>
        <dbReference type="Proteomes" id="UP000516421"/>
    </source>
</evidence>
<dbReference type="EMBL" id="CP061538">
    <property type="protein sequence ID" value="QNV40656.1"/>
    <property type="molecule type" value="Genomic_DNA"/>
</dbReference>
<dbReference type="KEGG" id="rama:IDM48_04440"/>
<gene>
    <name evidence="1" type="ORF">IDM48_04440</name>
</gene>
<dbReference type="Proteomes" id="UP000516421">
    <property type="component" value="Chromosome"/>
</dbReference>
<organism evidence="1 2">
    <name type="scientific">Rothia amarae</name>
    <dbReference type="NCBI Taxonomy" id="169480"/>
    <lineage>
        <taxon>Bacteria</taxon>
        <taxon>Bacillati</taxon>
        <taxon>Actinomycetota</taxon>
        <taxon>Actinomycetes</taxon>
        <taxon>Micrococcales</taxon>
        <taxon>Micrococcaceae</taxon>
        <taxon>Rothia</taxon>
    </lineage>
</organism>
<sequence>MQGNQTPRFNTAPVPAGYSTEDADLAIEFLRGLEYFPDEWQETVVRAWLRRDREGAWCANTWGVSAARQNGKNGTLEIVEVYLMVALGLKILHTAQLLPTAKKSFKRLLNFFGQKVDDPNARFPELNAMVTEVRRTNGQEAIVLNNGGLIEVSARSAAAGRGASYDVLVVDEAQEYETEQQEALEPTISASPSGDPVTIYLGTPPAEVGERGAPFMRIRNAAVTGQDKHSAWVEFSASGDVDKMSESELTVFVADRKNWADANPALGGRLKLRTVETEHSRWSARSFARERLNMFPSPKGNVTAAFDFGAWESRAVADAPDGDPLCFALDMNPERTRVSIAVCVGDPDGVRHVELAADSAFSEQGVSALVDWLWERCKRRVPVVVDAFSGARALLEVPLRNRGVQVHVLSSAELVQAYSMMKFAVEVEGNISHFDQEQLNLSVEGAVRVPLSRHSSEFKVGRSSSDVQLAPVLAVMGAFYGGSKFGRRRRSGERRSRGAIVG</sequence>
<proteinExistence type="predicted"/>
<evidence type="ECO:0008006" key="3">
    <source>
        <dbReference type="Google" id="ProtNLM"/>
    </source>
</evidence>
<reference evidence="1 2" key="1">
    <citation type="submission" date="2020-09" db="EMBL/GenBank/DDBJ databases">
        <title>Investigation of environmental microbe.</title>
        <authorList>
            <person name="Ou Y."/>
            <person name="Kang Q."/>
        </authorList>
    </citation>
    <scope>NUCLEOTIDE SEQUENCE [LARGE SCALE GENOMIC DNA]</scope>
    <source>
        <strain evidence="1 2">KJZ-9</strain>
    </source>
</reference>
<dbReference type="InterPro" id="IPR027417">
    <property type="entry name" value="P-loop_NTPase"/>
</dbReference>
<dbReference type="AlphaFoldDB" id="A0A7H2BLW0"/>